<evidence type="ECO:0000313" key="3">
    <source>
        <dbReference type="Proteomes" id="UP000292886"/>
    </source>
</evidence>
<feature type="domain" description="HTH cro/C1-type" evidence="1">
    <location>
        <begin position="9"/>
        <end position="62"/>
    </location>
</feature>
<dbReference type="RefSeq" id="WP_133363042.1">
    <property type="nucleotide sequence ID" value="NZ_CP037940.1"/>
</dbReference>
<dbReference type="InterPro" id="IPR001387">
    <property type="entry name" value="Cro/C1-type_HTH"/>
</dbReference>
<proteinExistence type="predicted"/>
<keyword evidence="3" id="KW-1185">Reference proteome</keyword>
<dbReference type="PROSITE" id="PS50943">
    <property type="entry name" value="HTH_CROC1"/>
    <property type="match status" value="1"/>
</dbReference>
<dbReference type="GO" id="GO:0003677">
    <property type="term" value="F:DNA binding"/>
    <property type="evidence" value="ECO:0007669"/>
    <property type="project" value="InterPro"/>
</dbReference>
<gene>
    <name evidence="2" type="ORF">EQG49_05565</name>
</gene>
<dbReference type="SMART" id="SM00530">
    <property type="entry name" value="HTH_XRE"/>
    <property type="match status" value="1"/>
</dbReference>
<dbReference type="PANTHER" id="PTHR37038">
    <property type="entry name" value="TRANSCRIPTIONAL REGULATOR-RELATED"/>
    <property type="match status" value="1"/>
</dbReference>
<dbReference type="AlphaFoldDB" id="A0A4P6YTH2"/>
<dbReference type="OrthoDB" id="34624at2"/>
<dbReference type="Gene3D" id="1.25.40.10">
    <property type="entry name" value="Tetratricopeptide repeat domain"/>
    <property type="match status" value="1"/>
</dbReference>
<organism evidence="2 3">
    <name type="scientific">Periweissella cryptocerci</name>
    <dbReference type="NCBI Taxonomy" id="2506420"/>
    <lineage>
        <taxon>Bacteria</taxon>
        <taxon>Bacillati</taxon>
        <taxon>Bacillota</taxon>
        <taxon>Bacilli</taxon>
        <taxon>Lactobacillales</taxon>
        <taxon>Lactobacillaceae</taxon>
        <taxon>Periweissella</taxon>
    </lineage>
</organism>
<dbReference type="Proteomes" id="UP000292886">
    <property type="component" value="Chromosome"/>
</dbReference>
<dbReference type="InterPro" id="IPR010982">
    <property type="entry name" value="Lambda_DNA-bd_dom_sf"/>
</dbReference>
<dbReference type="Pfam" id="PF21259">
    <property type="entry name" value="Rgg_C"/>
    <property type="match status" value="1"/>
</dbReference>
<name>A0A4P6YTH2_9LACO</name>
<dbReference type="KEGG" id="wei:EQG49_05565"/>
<reference evidence="3" key="1">
    <citation type="submission" date="2019-03" db="EMBL/GenBank/DDBJ databases">
        <title>Weissella sp. 26KH-42 Genome sequencing.</title>
        <authorList>
            <person name="Heo J."/>
            <person name="Kim S.-J."/>
            <person name="Kim J.-S."/>
            <person name="Hong S.-B."/>
            <person name="Kwon S.-W."/>
        </authorList>
    </citation>
    <scope>NUCLEOTIDE SEQUENCE [LARGE SCALE GENOMIC DNA]</scope>
    <source>
        <strain evidence="3">26KH-42</strain>
    </source>
</reference>
<protein>
    <submittedName>
        <fullName evidence="2">Rgg/GadR/MutR family transcriptional regulator</fullName>
    </submittedName>
</protein>
<accession>A0A4P6YTH2</accession>
<dbReference type="SUPFAM" id="SSF47413">
    <property type="entry name" value="lambda repressor-like DNA-binding domains"/>
    <property type="match status" value="1"/>
</dbReference>
<dbReference type="InterPro" id="IPR053163">
    <property type="entry name" value="HTH-type_regulator_Rgg"/>
</dbReference>
<dbReference type="Pfam" id="PF01381">
    <property type="entry name" value="HTH_3"/>
    <property type="match status" value="1"/>
</dbReference>
<dbReference type="EMBL" id="CP037940">
    <property type="protein sequence ID" value="QBO35963.1"/>
    <property type="molecule type" value="Genomic_DNA"/>
</dbReference>
<evidence type="ECO:0000313" key="2">
    <source>
        <dbReference type="EMBL" id="QBO35963.1"/>
    </source>
</evidence>
<dbReference type="NCBIfam" id="TIGR01716">
    <property type="entry name" value="RGG_Cterm"/>
    <property type="match status" value="1"/>
</dbReference>
<dbReference type="PANTHER" id="PTHR37038:SF12">
    <property type="entry name" value="TRANSCRIPTIONAL REGULATOR"/>
    <property type="match status" value="1"/>
</dbReference>
<dbReference type="CDD" id="cd00093">
    <property type="entry name" value="HTH_XRE"/>
    <property type="match status" value="1"/>
</dbReference>
<sequence length="289" mass="32435">MLKNYGSYFRELRQEKGFTMAQIAEGVTSESFLSKFERGQSSISIELLLPLLEHINVKFDEFAALAGIPANNYFYTFVDKISELAATLTTLNVSILERISEQELAYWDAGGKLYHQHLAIIAQVALVAKENTNHFPSTLAQSVVDYLFDVQTWNQYELTLFTNTVRVLPEKVQLAFGGEVLAHLASGQRLNEHVKLGIEAMLNIITNQVRAEKYAQARKLLRGLQHIAPEMTWEHNIKTAFLNGIIQMKTSNYTVGFASAEAAVAAIQVAKQTGIASEYARFLEIMKLK</sequence>
<dbReference type="InterPro" id="IPR010057">
    <property type="entry name" value="Transcription_activator_Rgg_C"/>
</dbReference>
<evidence type="ECO:0000259" key="1">
    <source>
        <dbReference type="PROSITE" id="PS50943"/>
    </source>
</evidence>
<dbReference type="InterPro" id="IPR011990">
    <property type="entry name" value="TPR-like_helical_dom_sf"/>
</dbReference>